<evidence type="ECO:0000313" key="6">
    <source>
        <dbReference type="Proteomes" id="UP000766486"/>
    </source>
</evidence>
<dbReference type="PROSITE" id="PS50157">
    <property type="entry name" value="ZINC_FINGER_C2H2_2"/>
    <property type="match status" value="1"/>
</dbReference>
<keyword evidence="2" id="KW-0863">Zinc-finger</keyword>
<reference evidence="5 6" key="1">
    <citation type="submission" date="2019-06" db="EMBL/GenBank/DDBJ databases">
        <authorList>
            <person name="Broberg M."/>
        </authorList>
    </citation>
    <scope>NUCLEOTIDE SEQUENCE [LARGE SCALE GENOMIC DNA]</scope>
</reference>
<dbReference type="Pfam" id="PF03221">
    <property type="entry name" value="HTH_Tnp_Tc5"/>
    <property type="match status" value="1"/>
</dbReference>
<dbReference type="EMBL" id="CABFNS010000729">
    <property type="protein sequence ID" value="VUC25030.1"/>
    <property type="molecule type" value="Genomic_DNA"/>
</dbReference>
<feature type="compositionally biased region" description="Polar residues" evidence="3">
    <location>
        <begin position="230"/>
        <end position="242"/>
    </location>
</feature>
<organism evidence="5 6">
    <name type="scientific">Bionectria ochroleuca</name>
    <name type="common">Gliocladium roseum</name>
    <dbReference type="NCBI Taxonomy" id="29856"/>
    <lineage>
        <taxon>Eukaryota</taxon>
        <taxon>Fungi</taxon>
        <taxon>Dikarya</taxon>
        <taxon>Ascomycota</taxon>
        <taxon>Pezizomycotina</taxon>
        <taxon>Sordariomycetes</taxon>
        <taxon>Hypocreomycetidae</taxon>
        <taxon>Hypocreales</taxon>
        <taxon>Bionectriaceae</taxon>
        <taxon>Clonostachys</taxon>
    </lineage>
</organism>
<feature type="region of interest" description="Disordered" evidence="3">
    <location>
        <begin position="186"/>
        <end position="214"/>
    </location>
</feature>
<feature type="region of interest" description="Disordered" evidence="3">
    <location>
        <begin position="49"/>
        <end position="68"/>
    </location>
</feature>
<protein>
    <recommendedName>
        <fullName evidence="4">C2H2-type domain-containing protein</fullName>
    </recommendedName>
</protein>
<feature type="compositionally biased region" description="Polar residues" evidence="3">
    <location>
        <begin position="49"/>
        <end position="64"/>
    </location>
</feature>
<dbReference type="InterPro" id="IPR006600">
    <property type="entry name" value="HTH_CenpB_DNA-bd_dom"/>
</dbReference>
<feature type="compositionally biased region" description="Low complexity" evidence="3">
    <location>
        <begin position="250"/>
        <end position="270"/>
    </location>
</feature>
<dbReference type="InterPro" id="IPR013087">
    <property type="entry name" value="Znf_C2H2_type"/>
</dbReference>
<gene>
    <name evidence="5" type="ORF">CLO192961_LOCUS154764</name>
</gene>
<accession>A0ABY6U1U3</accession>
<sequence>MAQKRNEVPASQEGVQFGQSDFVESDILTFSDLDLRRLGLATENIYGSTTHLDGEQSNFLSSEPSPIDPKLFELSNPGIQDAERSRSLQSAYPEIPSASSSTSFRDAVLDTTALPWQPGPSQNTLGRGHTNLQTPNISWESPAFLPPSYHDHLPPSLESQHQGLPRRRSRYFRNGVYQSGMSAAMEIPNARNSARGTSDPLQRWRDSPPETEAASLSDIANALKDMPLKNRSSAGSLRSQKAGSHPGSIASHGSATSRSTGGSNSSAGSALMRAQQDSDRVRSRVSKRTRAPGIAATQGKKKDKRNFHCTFCCDSFKSKYDWSRHEKSLHLNLDSWKCFSFTGTITSPVTREVRCSYCGVLNPTDAHLNLDHNHGNCHVDGEPPKFIRKDHLVQHLRHVHQVKNPDNIDSCKEEGPPVASRCGFCNIRMDTWDARVEHLARHFKSGATMDQWKGEHEFDPSIAPQVRHAIPPYLIGSESRAPLPFSVTSHGAKDHLAQIRGASEQSLDKWRQGEVSSQESPECAPAPPEPEEPVEGNTDSMMFPDILAVHLARFAREQIRLGIMPTDRMFQNEARRLIFDSVDPWDQTIADNDAWLDKFRNRHLGGSPDGRGEE</sequence>
<evidence type="ECO:0000313" key="5">
    <source>
        <dbReference type="EMBL" id="VUC25030.1"/>
    </source>
</evidence>
<keyword evidence="6" id="KW-1185">Reference proteome</keyword>
<dbReference type="SMART" id="SM00355">
    <property type="entry name" value="ZnF_C2H2"/>
    <property type="match status" value="3"/>
</dbReference>
<evidence type="ECO:0000259" key="4">
    <source>
        <dbReference type="PROSITE" id="PS50157"/>
    </source>
</evidence>
<evidence type="ECO:0000256" key="2">
    <source>
        <dbReference type="PROSITE-ProRule" id="PRU00042"/>
    </source>
</evidence>
<keyword evidence="1" id="KW-0238">DNA-binding</keyword>
<comment type="caution">
    <text evidence="5">The sequence shown here is derived from an EMBL/GenBank/DDBJ whole genome shotgun (WGS) entry which is preliminary data.</text>
</comment>
<proteinExistence type="predicted"/>
<keyword evidence="2" id="KW-0862">Zinc</keyword>
<name>A0ABY6U1U3_BIOOC</name>
<feature type="region of interest" description="Disordered" evidence="3">
    <location>
        <begin position="229"/>
        <end position="300"/>
    </location>
</feature>
<dbReference type="PROSITE" id="PS00028">
    <property type="entry name" value="ZINC_FINGER_C2H2_1"/>
    <property type="match status" value="1"/>
</dbReference>
<dbReference type="Proteomes" id="UP000766486">
    <property type="component" value="Unassembled WGS sequence"/>
</dbReference>
<evidence type="ECO:0000256" key="3">
    <source>
        <dbReference type="SAM" id="MobiDB-lite"/>
    </source>
</evidence>
<feature type="region of interest" description="Disordered" evidence="3">
    <location>
        <begin position="113"/>
        <end position="135"/>
    </location>
</feature>
<feature type="compositionally biased region" description="Polar residues" evidence="3">
    <location>
        <begin position="119"/>
        <end position="135"/>
    </location>
</feature>
<feature type="domain" description="C2H2-type" evidence="4">
    <location>
        <begin position="307"/>
        <end position="335"/>
    </location>
</feature>
<feature type="compositionally biased region" description="Polar residues" evidence="3">
    <location>
        <begin position="190"/>
        <end position="200"/>
    </location>
</feature>
<keyword evidence="2" id="KW-0479">Metal-binding</keyword>
<feature type="region of interest" description="Disordered" evidence="3">
    <location>
        <begin position="503"/>
        <end position="539"/>
    </location>
</feature>
<evidence type="ECO:0000256" key="1">
    <source>
        <dbReference type="ARBA" id="ARBA00023125"/>
    </source>
</evidence>